<dbReference type="EMBL" id="JADIMD010000116">
    <property type="protein sequence ID" value="MBO8475162.1"/>
    <property type="molecule type" value="Genomic_DNA"/>
</dbReference>
<evidence type="ECO:0000313" key="10">
    <source>
        <dbReference type="EMBL" id="MBO8475162.1"/>
    </source>
</evidence>
<name>A0A9D9IMC8_9BACT</name>
<dbReference type="SUPFAM" id="SSF160240">
    <property type="entry name" value="Cation efflux protein cytoplasmic domain-like"/>
    <property type="match status" value="1"/>
</dbReference>
<dbReference type="InterPro" id="IPR027469">
    <property type="entry name" value="Cation_efflux_TMD_sf"/>
</dbReference>
<feature type="domain" description="Cation efflux protein cytoplasmic" evidence="9">
    <location>
        <begin position="223"/>
        <end position="300"/>
    </location>
</feature>
<dbReference type="Gene3D" id="3.30.70.1350">
    <property type="entry name" value="Cation efflux protein, cytoplasmic domain"/>
    <property type="match status" value="1"/>
</dbReference>
<protein>
    <submittedName>
        <fullName evidence="10">Cation transporter</fullName>
    </submittedName>
</protein>
<reference evidence="10" key="2">
    <citation type="journal article" date="2021" name="PeerJ">
        <title>Extensive microbial diversity within the chicken gut microbiome revealed by metagenomics and culture.</title>
        <authorList>
            <person name="Gilroy R."/>
            <person name="Ravi A."/>
            <person name="Getino M."/>
            <person name="Pursley I."/>
            <person name="Horton D.L."/>
            <person name="Alikhan N.F."/>
            <person name="Baker D."/>
            <person name="Gharbi K."/>
            <person name="Hall N."/>
            <person name="Watson M."/>
            <person name="Adriaenssens E.M."/>
            <person name="Foster-Nyarko E."/>
            <person name="Jarju S."/>
            <person name="Secka A."/>
            <person name="Antonio M."/>
            <person name="Oren A."/>
            <person name="Chaudhuri R.R."/>
            <person name="La Ragione R."/>
            <person name="Hildebrand F."/>
            <person name="Pallen M.J."/>
        </authorList>
    </citation>
    <scope>NUCLEOTIDE SEQUENCE</scope>
    <source>
        <strain evidence="10">B1-13419</strain>
    </source>
</reference>
<feature type="transmembrane region" description="Helical" evidence="7">
    <location>
        <begin position="166"/>
        <end position="184"/>
    </location>
</feature>
<evidence type="ECO:0000256" key="5">
    <source>
        <dbReference type="ARBA" id="ARBA00022989"/>
    </source>
</evidence>
<evidence type="ECO:0000256" key="6">
    <source>
        <dbReference type="ARBA" id="ARBA00023136"/>
    </source>
</evidence>
<feature type="transmembrane region" description="Helical" evidence="7">
    <location>
        <begin position="125"/>
        <end position="145"/>
    </location>
</feature>
<dbReference type="InterPro" id="IPR050291">
    <property type="entry name" value="CDF_Transporter"/>
</dbReference>
<dbReference type="SUPFAM" id="SSF161111">
    <property type="entry name" value="Cation efflux protein transmembrane domain-like"/>
    <property type="match status" value="1"/>
</dbReference>
<dbReference type="AlphaFoldDB" id="A0A9D9IMC8"/>
<keyword evidence="5 7" id="KW-1133">Transmembrane helix</keyword>
<dbReference type="GO" id="GO:0008324">
    <property type="term" value="F:monoatomic cation transmembrane transporter activity"/>
    <property type="evidence" value="ECO:0007669"/>
    <property type="project" value="InterPro"/>
</dbReference>
<dbReference type="Pfam" id="PF01545">
    <property type="entry name" value="Cation_efflux"/>
    <property type="match status" value="1"/>
</dbReference>
<gene>
    <name evidence="10" type="ORF">IAB91_07730</name>
</gene>
<organism evidence="10 11">
    <name type="scientific">Candidatus Cryptobacteroides faecigallinarum</name>
    <dbReference type="NCBI Taxonomy" id="2840763"/>
    <lineage>
        <taxon>Bacteria</taxon>
        <taxon>Pseudomonadati</taxon>
        <taxon>Bacteroidota</taxon>
        <taxon>Bacteroidia</taxon>
        <taxon>Bacteroidales</taxon>
        <taxon>Candidatus Cryptobacteroides</taxon>
    </lineage>
</organism>
<dbReference type="GO" id="GO:0016020">
    <property type="term" value="C:membrane"/>
    <property type="evidence" value="ECO:0007669"/>
    <property type="project" value="UniProtKB-SubCell"/>
</dbReference>
<dbReference type="PANTHER" id="PTHR43840">
    <property type="entry name" value="MITOCHONDRIAL METAL TRANSPORTER 1-RELATED"/>
    <property type="match status" value="1"/>
</dbReference>
<comment type="similarity">
    <text evidence="2">Belongs to the cation diffusion facilitator (CDF) transporter (TC 2.A.4) family.</text>
</comment>
<evidence type="ECO:0000256" key="4">
    <source>
        <dbReference type="ARBA" id="ARBA00022692"/>
    </source>
</evidence>
<reference evidence="10" key="1">
    <citation type="submission" date="2020-10" db="EMBL/GenBank/DDBJ databases">
        <authorList>
            <person name="Gilroy R."/>
        </authorList>
    </citation>
    <scope>NUCLEOTIDE SEQUENCE</scope>
    <source>
        <strain evidence="10">B1-13419</strain>
    </source>
</reference>
<feature type="domain" description="Cation efflux protein transmembrane" evidence="8">
    <location>
        <begin position="20"/>
        <end position="219"/>
    </location>
</feature>
<evidence type="ECO:0000256" key="7">
    <source>
        <dbReference type="SAM" id="Phobius"/>
    </source>
</evidence>
<keyword evidence="6 7" id="KW-0472">Membrane</keyword>
<feature type="transmembrane region" description="Helical" evidence="7">
    <location>
        <begin position="190"/>
        <end position="212"/>
    </location>
</feature>
<comment type="subcellular location">
    <subcellularLocation>
        <location evidence="1">Membrane</location>
        <topology evidence="1">Multi-pass membrane protein</topology>
    </subcellularLocation>
</comment>
<feature type="transmembrane region" description="Helical" evidence="7">
    <location>
        <begin position="45"/>
        <end position="66"/>
    </location>
</feature>
<evidence type="ECO:0000256" key="3">
    <source>
        <dbReference type="ARBA" id="ARBA00022448"/>
    </source>
</evidence>
<dbReference type="InterPro" id="IPR002524">
    <property type="entry name" value="Cation_efflux"/>
</dbReference>
<evidence type="ECO:0000256" key="1">
    <source>
        <dbReference type="ARBA" id="ARBA00004141"/>
    </source>
</evidence>
<evidence type="ECO:0000259" key="9">
    <source>
        <dbReference type="Pfam" id="PF16916"/>
    </source>
</evidence>
<proteinExistence type="inferred from homology"/>
<dbReference type="NCBIfam" id="TIGR01297">
    <property type="entry name" value="CDF"/>
    <property type="match status" value="1"/>
</dbReference>
<keyword evidence="4 7" id="KW-0812">Transmembrane</keyword>
<dbReference type="InterPro" id="IPR058533">
    <property type="entry name" value="Cation_efflux_TM"/>
</dbReference>
<dbReference type="Proteomes" id="UP000823757">
    <property type="component" value="Unassembled WGS sequence"/>
</dbReference>
<feature type="transmembrane region" description="Helical" evidence="7">
    <location>
        <begin position="87"/>
        <end position="105"/>
    </location>
</feature>
<keyword evidence="3" id="KW-0813">Transport</keyword>
<dbReference type="PANTHER" id="PTHR43840:SF15">
    <property type="entry name" value="MITOCHONDRIAL METAL TRANSPORTER 1-RELATED"/>
    <property type="match status" value="1"/>
</dbReference>
<sequence>MDSYVVNTPQREKKIMKVTLVGLVVNVILSAGKIAAGIFGRSAAMLADGVHSLSDLLSDVIVIAFVRISSKGRDKDHEYGHGKFETLATLIVSLILVVVAAQMMASGLKSITSVLRGGTIPEPGYVALIAAVVSIVAKEILYRYTIAVGKSTDSPAVVANAWHHRSDAFSSIGSLIGIAGAIFLGDKWVILDPLVCCCISIAIFVVAVKMAVPSMKELMDVSLPEDMEQEIVSLAMSVEGVKDFHELKTRRSGLSIIIEAHMVVAPDITVDEAHMIATEVEDAVRQKFGPETQISIHIEPSIAAK</sequence>
<evidence type="ECO:0000259" key="8">
    <source>
        <dbReference type="Pfam" id="PF01545"/>
    </source>
</evidence>
<evidence type="ECO:0000313" key="11">
    <source>
        <dbReference type="Proteomes" id="UP000823757"/>
    </source>
</evidence>
<accession>A0A9D9IMC8</accession>
<dbReference type="Pfam" id="PF16916">
    <property type="entry name" value="ZT_dimer"/>
    <property type="match status" value="1"/>
</dbReference>
<dbReference type="InterPro" id="IPR027470">
    <property type="entry name" value="Cation_efflux_CTD"/>
</dbReference>
<evidence type="ECO:0000256" key="2">
    <source>
        <dbReference type="ARBA" id="ARBA00008114"/>
    </source>
</evidence>
<comment type="caution">
    <text evidence="10">The sequence shown here is derived from an EMBL/GenBank/DDBJ whole genome shotgun (WGS) entry which is preliminary data.</text>
</comment>
<dbReference type="FunFam" id="1.20.1510.10:FF:000006">
    <property type="entry name" value="Divalent cation efflux transporter"/>
    <property type="match status" value="1"/>
</dbReference>
<dbReference type="InterPro" id="IPR036837">
    <property type="entry name" value="Cation_efflux_CTD_sf"/>
</dbReference>
<feature type="transmembrane region" description="Helical" evidence="7">
    <location>
        <begin position="20"/>
        <end position="39"/>
    </location>
</feature>
<dbReference type="Gene3D" id="1.20.1510.10">
    <property type="entry name" value="Cation efflux protein transmembrane domain"/>
    <property type="match status" value="1"/>
</dbReference>